<accession>A0ABV4WWG1</accession>
<dbReference type="SUPFAM" id="SSF55073">
    <property type="entry name" value="Nucleotide cyclase"/>
    <property type="match status" value="1"/>
</dbReference>
<organism evidence="1 2">
    <name type="scientific">Floridaenema evergladense BLCC-F167</name>
    <dbReference type="NCBI Taxonomy" id="3153639"/>
    <lineage>
        <taxon>Bacteria</taxon>
        <taxon>Bacillati</taxon>
        <taxon>Cyanobacteriota</taxon>
        <taxon>Cyanophyceae</taxon>
        <taxon>Oscillatoriophycideae</taxon>
        <taxon>Aerosakkonematales</taxon>
        <taxon>Aerosakkonemataceae</taxon>
        <taxon>Floridanema</taxon>
        <taxon>Floridanema evergladense</taxon>
    </lineage>
</organism>
<sequence>MILKLKEKFQAEITGKLPGYVAIFNFADAKRRNIHLGHQKVDEEIVEFSKLLDRAVGNTGYSMRIGGEKWLGFFATNSLESMQKLLNDFYQEQKILVGWKSIGHKDGIQKSQVVTIDAKIYRAMRCVYTYIERIEDFEFIVEELLNNDYGLSVNIPHKLEDIIDSPRSRWECVSQYPSESPNCPFCQGNSFDWQDGDGSVYGGEGFCNTCGAEVSFYHAG</sequence>
<dbReference type="RefSeq" id="WP_413281688.1">
    <property type="nucleotide sequence ID" value="NZ_JBHFNT010000305.1"/>
</dbReference>
<dbReference type="InterPro" id="IPR029787">
    <property type="entry name" value="Nucleotide_cyclase"/>
</dbReference>
<reference evidence="1 2" key="1">
    <citation type="submission" date="2024-09" db="EMBL/GenBank/DDBJ databases">
        <title>Floridaenema gen nov. (Aerosakkonemataceae, Aerosakkonematales ord. nov., Cyanobacteria) from benthic tropical and subtropical fresh waters, with the description of four new species.</title>
        <authorList>
            <person name="Moretto J.A."/>
            <person name="Berthold D.E."/>
            <person name="Lefler F.W."/>
            <person name="Huang I.-S."/>
            <person name="Laughinghouse H. IV."/>
        </authorList>
    </citation>
    <scope>NUCLEOTIDE SEQUENCE [LARGE SCALE GENOMIC DNA]</scope>
    <source>
        <strain evidence="1 2">BLCC-F167</strain>
    </source>
</reference>
<evidence type="ECO:0000313" key="1">
    <source>
        <dbReference type="EMBL" id="MFB2839415.1"/>
    </source>
</evidence>
<name>A0ABV4WWG1_9CYAN</name>
<keyword evidence="2" id="KW-1185">Reference proteome</keyword>
<comment type="caution">
    <text evidence="1">The sequence shown here is derived from an EMBL/GenBank/DDBJ whole genome shotgun (WGS) entry which is preliminary data.</text>
</comment>
<gene>
    <name evidence="1" type="ORF">ACE1CA_33410</name>
</gene>
<dbReference type="InterPro" id="IPR043128">
    <property type="entry name" value="Rev_trsase/Diguanyl_cyclase"/>
</dbReference>
<proteinExistence type="predicted"/>
<dbReference type="EMBL" id="JBHFNT010000305">
    <property type="protein sequence ID" value="MFB2839415.1"/>
    <property type="molecule type" value="Genomic_DNA"/>
</dbReference>
<protein>
    <submittedName>
        <fullName evidence="1">Uncharacterized protein</fullName>
    </submittedName>
</protein>
<dbReference type="Gene3D" id="3.30.70.270">
    <property type="match status" value="1"/>
</dbReference>
<evidence type="ECO:0000313" key="2">
    <source>
        <dbReference type="Proteomes" id="UP001576780"/>
    </source>
</evidence>
<dbReference type="Proteomes" id="UP001576780">
    <property type="component" value="Unassembled WGS sequence"/>
</dbReference>